<evidence type="ECO:0000313" key="9">
    <source>
        <dbReference type="EMBL" id="HIU34309.1"/>
    </source>
</evidence>
<dbReference type="Pfam" id="PF01554">
    <property type="entry name" value="MatE"/>
    <property type="match status" value="2"/>
</dbReference>
<evidence type="ECO:0000313" key="10">
    <source>
        <dbReference type="Proteomes" id="UP000824072"/>
    </source>
</evidence>
<dbReference type="Proteomes" id="UP000824072">
    <property type="component" value="Unassembled WGS sequence"/>
</dbReference>
<evidence type="ECO:0000256" key="3">
    <source>
        <dbReference type="ARBA" id="ARBA00022475"/>
    </source>
</evidence>
<dbReference type="GO" id="GO:0042910">
    <property type="term" value="F:xenobiotic transmembrane transporter activity"/>
    <property type="evidence" value="ECO:0007669"/>
    <property type="project" value="InterPro"/>
</dbReference>
<sequence>MNQERDAFAGSMFRRLFAPAVISSVGLALSDMADAIVVGRRMGEVGLAAIGMSLPLYMALNICMHGFGIGGSVRYAKLLGEGDREGAVLSFNRVLRASLALSLLIALAINLFPALFLRLMGTSAEDGALYGATLSYVRIIALGAPLFFLNYILNYYLRNDDSAKAASLGFLAGNLTDIALNILFVVILDYGTAGAACATLIGLAVSLLCYLPALLSKKHFLKICFRYIRPEWKNTFALFRSGFSTSSQYLWQMIFLLIANHTLILHLGGVGVAVFDMVQNVSYLVMYLYDAASKALQPLASTFCGEKNRSAALHSRRIALFCGLSVGLIAILFISLFPESVCTIFGLAEPDARLLAIRALRIYCLGASFAGVSVILESYYQSVDEERCAFAISLLRGCVTLIPATLLLGIFAPQAFWYVFPIAEILSFVFFLGWKKVFYVPAQKSDLSRVFSRAIRSRTDDLGALTEDISDFCDRFGASARQKYFVTMAAEEISLAIIDGGFVGRKDGVIQLTLIALENGEFELHIRDNATSFDPFSLHTDKVGRDDFDMDAMGILVIKKRAKNFFYRRYQGFNSLVVRI</sequence>
<name>A0A9D1IE52_9FIRM</name>
<dbReference type="InterPro" id="IPR002528">
    <property type="entry name" value="MATE_fam"/>
</dbReference>
<dbReference type="Pfam" id="PF13581">
    <property type="entry name" value="HATPase_c_2"/>
    <property type="match status" value="1"/>
</dbReference>
<keyword evidence="5 7" id="KW-1133">Transmembrane helix</keyword>
<proteinExistence type="predicted"/>
<dbReference type="GO" id="GO:0015297">
    <property type="term" value="F:antiporter activity"/>
    <property type="evidence" value="ECO:0007669"/>
    <property type="project" value="InterPro"/>
</dbReference>
<feature type="transmembrane region" description="Helical" evidence="7">
    <location>
        <begin position="165"/>
        <end position="187"/>
    </location>
</feature>
<feature type="domain" description="Histidine kinase/HSP90-like ATPase" evidence="8">
    <location>
        <begin position="457"/>
        <end position="577"/>
    </location>
</feature>
<feature type="transmembrane region" description="Helical" evidence="7">
    <location>
        <begin position="416"/>
        <end position="434"/>
    </location>
</feature>
<evidence type="ECO:0000256" key="7">
    <source>
        <dbReference type="SAM" id="Phobius"/>
    </source>
</evidence>
<dbReference type="PANTHER" id="PTHR43549:SF2">
    <property type="entry name" value="MULTIDRUG RESISTANCE PROTEIN NORM-RELATED"/>
    <property type="match status" value="1"/>
</dbReference>
<feature type="transmembrane region" description="Helical" evidence="7">
    <location>
        <begin position="388"/>
        <end position="410"/>
    </location>
</feature>
<feature type="transmembrane region" description="Helical" evidence="7">
    <location>
        <begin position="128"/>
        <end position="153"/>
    </location>
</feature>
<evidence type="ECO:0000256" key="1">
    <source>
        <dbReference type="ARBA" id="ARBA00004651"/>
    </source>
</evidence>
<feature type="transmembrane region" description="Helical" evidence="7">
    <location>
        <begin position="236"/>
        <end position="258"/>
    </location>
</feature>
<feature type="transmembrane region" description="Helical" evidence="7">
    <location>
        <begin position="94"/>
        <end position="116"/>
    </location>
</feature>
<dbReference type="InterPro" id="IPR003594">
    <property type="entry name" value="HATPase_dom"/>
</dbReference>
<comment type="caution">
    <text evidence="9">The sequence shown here is derived from an EMBL/GenBank/DDBJ whole genome shotgun (WGS) entry which is preliminary data.</text>
</comment>
<dbReference type="PANTHER" id="PTHR43549">
    <property type="entry name" value="MULTIDRUG RESISTANCE PROTEIN YPNP-RELATED"/>
    <property type="match status" value="1"/>
</dbReference>
<gene>
    <name evidence="9" type="ORF">IAB02_07080</name>
</gene>
<organism evidence="9 10">
    <name type="scientific">Candidatus Pullichristensenella excrementigallinarum</name>
    <dbReference type="NCBI Taxonomy" id="2840907"/>
    <lineage>
        <taxon>Bacteria</taxon>
        <taxon>Bacillati</taxon>
        <taxon>Bacillota</taxon>
        <taxon>Clostridia</taxon>
        <taxon>Candidatus Pullichristensenella</taxon>
    </lineage>
</organism>
<keyword evidence="6 7" id="KW-0472">Membrane</keyword>
<keyword evidence="2" id="KW-0813">Transport</keyword>
<feature type="transmembrane region" description="Helical" evidence="7">
    <location>
        <begin position="193"/>
        <end position="215"/>
    </location>
</feature>
<keyword evidence="3" id="KW-1003">Cell membrane</keyword>
<protein>
    <submittedName>
        <fullName evidence="9">Polysaccharide biosynthesis C-terminal domain-containing protein</fullName>
    </submittedName>
</protein>
<evidence type="ECO:0000256" key="6">
    <source>
        <dbReference type="ARBA" id="ARBA00023136"/>
    </source>
</evidence>
<dbReference type="EMBL" id="DVMU01000160">
    <property type="protein sequence ID" value="HIU34309.1"/>
    <property type="molecule type" value="Genomic_DNA"/>
</dbReference>
<reference evidence="9" key="2">
    <citation type="journal article" date="2021" name="PeerJ">
        <title>Extensive microbial diversity within the chicken gut microbiome revealed by metagenomics and culture.</title>
        <authorList>
            <person name="Gilroy R."/>
            <person name="Ravi A."/>
            <person name="Getino M."/>
            <person name="Pursley I."/>
            <person name="Horton D.L."/>
            <person name="Alikhan N.F."/>
            <person name="Baker D."/>
            <person name="Gharbi K."/>
            <person name="Hall N."/>
            <person name="Watson M."/>
            <person name="Adriaenssens E.M."/>
            <person name="Foster-Nyarko E."/>
            <person name="Jarju S."/>
            <person name="Secka A."/>
            <person name="Antonio M."/>
            <person name="Oren A."/>
            <person name="Chaudhuri R.R."/>
            <person name="La Ragione R."/>
            <person name="Hildebrand F."/>
            <person name="Pallen M.J."/>
        </authorList>
    </citation>
    <scope>NUCLEOTIDE SEQUENCE</scope>
    <source>
        <strain evidence="9">ChiHcec3-11533</strain>
    </source>
</reference>
<evidence type="ECO:0000259" key="8">
    <source>
        <dbReference type="Pfam" id="PF13581"/>
    </source>
</evidence>
<feature type="transmembrane region" description="Helical" evidence="7">
    <location>
        <begin position="357"/>
        <end position="376"/>
    </location>
</feature>
<feature type="transmembrane region" description="Helical" evidence="7">
    <location>
        <begin position="45"/>
        <end position="73"/>
    </location>
</feature>
<dbReference type="GO" id="GO:0005886">
    <property type="term" value="C:plasma membrane"/>
    <property type="evidence" value="ECO:0007669"/>
    <property type="project" value="UniProtKB-SubCell"/>
</dbReference>
<dbReference type="InterPro" id="IPR052031">
    <property type="entry name" value="Membrane_Transporter-Flippase"/>
</dbReference>
<evidence type="ECO:0000256" key="2">
    <source>
        <dbReference type="ARBA" id="ARBA00022448"/>
    </source>
</evidence>
<feature type="transmembrane region" description="Helical" evidence="7">
    <location>
        <begin position="318"/>
        <end position="337"/>
    </location>
</feature>
<evidence type="ECO:0000256" key="5">
    <source>
        <dbReference type="ARBA" id="ARBA00022989"/>
    </source>
</evidence>
<dbReference type="AlphaFoldDB" id="A0A9D1IE52"/>
<keyword evidence="4 7" id="KW-0812">Transmembrane</keyword>
<accession>A0A9D1IE52</accession>
<comment type="subcellular location">
    <subcellularLocation>
        <location evidence="1">Cell membrane</location>
        <topology evidence="1">Multi-pass membrane protein</topology>
    </subcellularLocation>
</comment>
<feature type="transmembrane region" description="Helical" evidence="7">
    <location>
        <begin position="264"/>
        <end position="289"/>
    </location>
</feature>
<reference evidence="9" key="1">
    <citation type="submission" date="2020-10" db="EMBL/GenBank/DDBJ databases">
        <authorList>
            <person name="Gilroy R."/>
        </authorList>
    </citation>
    <scope>NUCLEOTIDE SEQUENCE</scope>
    <source>
        <strain evidence="9">ChiHcec3-11533</strain>
    </source>
</reference>
<evidence type="ECO:0000256" key="4">
    <source>
        <dbReference type="ARBA" id="ARBA00022692"/>
    </source>
</evidence>